<dbReference type="Pfam" id="PF12833">
    <property type="entry name" value="HTH_18"/>
    <property type="match status" value="1"/>
</dbReference>
<comment type="caution">
    <text evidence="5">The sequence shown here is derived from an EMBL/GenBank/DDBJ whole genome shotgun (WGS) entry which is preliminary data.</text>
</comment>
<dbReference type="CDD" id="cd06124">
    <property type="entry name" value="cupin_NimR-like_N"/>
    <property type="match status" value="1"/>
</dbReference>
<dbReference type="RefSeq" id="WP_378310759.1">
    <property type="nucleotide sequence ID" value="NZ_JBHUKS010000027.1"/>
</dbReference>
<evidence type="ECO:0000256" key="1">
    <source>
        <dbReference type="ARBA" id="ARBA00023015"/>
    </source>
</evidence>
<name>A0ABW5HI02_9PSEU</name>
<feature type="domain" description="HTH araC/xylS-type" evidence="4">
    <location>
        <begin position="177"/>
        <end position="254"/>
    </location>
</feature>
<dbReference type="InterPro" id="IPR014710">
    <property type="entry name" value="RmlC-like_jellyroll"/>
</dbReference>
<gene>
    <name evidence="5" type="ORF">ACFSVL_35720</name>
</gene>
<proteinExistence type="predicted"/>
<keyword evidence="2" id="KW-0238">DNA-binding</keyword>
<keyword evidence="1" id="KW-0805">Transcription regulation</keyword>
<dbReference type="PANTHER" id="PTHR11019:SF159">
    <property type="entry name" value="TRANSCRIPTIONAL REGULATOR-RELATED"/>
    <property type="match status" value="1"/>
</dbReference>
<keyword evidence="6" id="KW-1185">Reference proteome</keyword>
<evidence type="ECO:0000313" key="5">
    <source>
        <dbReference type="EMBL" id="MFD2472791.1"/>
    </source>
</evidence>
<dbReference type="PANTHER" id="PTHR11019">
    <property type="entry name" value="HTH-TYPE TRANSCRIPTIONAL REGULATOR NIMR"/>
    <property type="match status" value="1"/>
</dbReference>
<evidence type="ECO:0000259" key="4">
    <source>
        <dbReference type="PROSITE" id="PS01124"/>
    </source>
</evidence>
<dbReference type="EMBL" id="JBHUKS010000027">
    <property type="protein sequence ID" value="MFD2472791.1"/>
    <property type="molecule type" value="Genomic_DNA"/>
</dbReference>
<dbReference type="PRINTS" id="PR00032">
    <property type="entry name" value="HTHARAC"/>
</dbReference>
<dbReference type="Pfam" id="PF02311">
    <property type="entry name" value="AraC_binding"/>
    <property type="match status" value="1"/>
</dbReference>
<dbReference type="InterPro" id="IPR020449">
    <property type="entry name" value="Tscrpt_reg_AraC-type_HTH"/>
</dbReference>
<organism evidence="5 6">
    <name type="scientific">Amycolatopsis silviterrae</name>
    <dbReference type="NCBI Taxonomy" id="1656914"/>
    <lineage>
        <taxon>Bacteria</taxon>
        <taxon>Bacillati</taxon>
        <taxon>Actinomycetota</taxon>
        <taxon>Actinomycetes</taxon>
        <taxon>Pseudonocardiales</taxon>
        <taxon>Pseudonocardiaceae</taxon>
        <taxon>Amycolatopsis</taxon>
    </lineage>
</organism>
<dbReference type="SMART" id="SM00342">
    <property type="entry name" value="HTH_ARAC"/>
    <property type="match status" value="1"/>
</dbReference>
<dbReference type="InterPro" id="IPR003313">
    <property type="entry name" value="AraC-bd"/>
</dbReference>
<evidence type="ECO:0000256" key="3">
    <source>
        <dbReference type="ARBA" id="ARBA00023163"/>
    </source>
</evidence>
<dbReference type="Gene3D" id="2.60.120.10">
    <property type="entry name" value="Jelly Rolls"/>
    <property type="match status" value="1"/>
</dbReference>
<dbReference type="InterPro" id="IPR009057">
    <property type="entry name" value="Homeodomain-like_sf"/>
</dbReference>
<evidence type="ECO:0000256" key="2">
    <source>
        <dbReference type="ARBA" id="ARBA00023125"/>
    </source>
</evidence>
<accession>A0ABW5HI02</accession>
<protein>
    <submittedName>
        <fullName evidence="5">AraC family transcriptional regulator</fullName>
    </submittedName>
</protein>
<keyword evidence="3" id="KW-0804">Transcription</keyword>
<evidence type="ECO:0000313" key="6">
    <source>
        <dbReference type="Proteomes" id="UP001597483"/>
    </source>
</evidence>
<dbReference type="PROSITE" id="PS01124">
    <property type="entry name" value="HTH_ARAC_FAMILY_2"/>
    <property type="match status" value="1"/>
</dbReference>
<dbReference type="InterPro" id="IPR018060">
    <property type="entry name" value="HTH_AraC"/>
</dbReference>
<reference evidence="6" key="1">
    <citation type="journal article" date="2019" name="Int. J. Syst. Evol. Microbiol.">
        <title>The Global Catalogue of Microorganisms (GCM) 10K type strain sequencing project: providing services to taxonomists for standard genome sequencing and annotation.</title>
        <authorList>
            <consortium name="The Broad Institute Genomics Platform"/>
            <consortium name="The Broad Institute Genome Sequencing Center for Infectious Disease"/>
            <person name="Wu L."/>
            <person name="Ma J."/>
        </authorList>
    </citation>
    <scope>NUCLEOTIDE SEQUENCE [LARGE SCALE GENOMIC DNA]</scope>
    <source>
        <strain evidence="6">CGMCC 4.7641</strain>
    </source>
</reference>
<dbReference type="InterPro" id="IPR011051">
    <property type="entry name" value="RmlC_Cupin_sf"/>
</dbReference>
<dbReference type="Gene3D" id="1.10.10.60">
    <property type="entry name" value="Homeodomain-like"/>
    <property type="match status" value="1"/>
</dbReference>
<dbReference type="SUPFAM" id="SSF46689">
    <property type="entry name" value="Homeodomain-like"/>
    <property type="match status" value="1"/>
</dbReference>
<dbReference type="SUPFAM" id="SSF51182">
    <property type="entry name" value="RmlC-like cupins"/>
    <property type="match status" value="1"/>
</dbReference>
<dbReference type="Proteomes" id="UP001597483">
    <property type="component" value="Unassembled WGS sequence"/>
</dbReference>
<sequence>MRNVPLDEVDALPRAVLAISTDYPPDHFLPPHRHRRAQFLYGATGAMRVGTADGTWTVPTRRAVLIPPETDHSVVMMNVTTRSLYLEPSAVPWFPRRCQTVDVSPLLRELLREAVDVAPEYPRRGRDATLISLLLHELSRCVPLPLELPWPRHEGLRALCQSFSDAPDVHDPPSRWAAELHVSERTLHRLFRAETGLSFARWRERACVLRALPLLAADLPVAEVAVTLGYESPAAFTTMFSRLLGAPPRSYRDPAAE</sequence>